<dbReference type="Gene3D" id="2.130.10.10">
    <property type="entry name" value="YVTN repeat-like/Quinoprotein amine dehydrogenase"/>
    <property type="match status" value="2"/>
</dbReference>
<dbReference type="SUPFAM" id="SSF110296">
    <property type="entry name" value="Oligoxyloglucan reducing end-specific cellobiohydrolase"/>
    <property type="match status" value="2"/>
</dbReference>
<dbReference type="Gene3D" id="2.60.40.10">
    <property type="entry name" value="Immunoglobulins"/>
    <property type="match status" value="1"/>
</dbReference>
<dbReference type="EMBL" id="CP000473">
    <property type="protein sequence ID" value="ABJ87182.1"/>
    <property type="molecule type" value="Genomic_DNA"/>
</dbReference>
<dbReference type="PANTHER" id="PTHR35580">
    <property type="entry name" value="CELL SURFACE GLYCOPROTEIN (S-LAYER PROTEIN)-LIKE PROTEIN"/>
    <property type="match status" value="1"/>
</dbReference>
<evidence type="ECO:0000313" key="3">
    <source>
        <dbReference type="EMBL" id="ABJ87182.1"/>
    </source>
</evidence>
<dbReference type="InterPro" id="IPR057708">
    <property type="entry name" value="DUF7948"/>
</dbReference>
<dbReference type="eggNOG" id="COG4447">
    <property type="taxonomic scope" value="Bacteria"/>
</dbReference>
<dbReference type="KEGG" id="sus:Acid_6256"/>
<dbReference type="Pfam" id="PF25778">
    <property type="entry name" value="DUF7948"/>
    <property type="match status" value="1"/>
</dbReference>
<proteinExistence type="predicted"/>
<organism evidence="3">
    <name type="scientific">Solibacter usitatus (strain Ellin6076)</name>
    <dbReference type="NCBI Taxonomy" id="234267"/>
    <lineage>
        <taxon>Bacteria</taxon>
        <taxon>Pseudomonadati</taxon>
        <taxon>Acidobacteriota</taxon>
        <taxon>Terriglobia</taxon>
        <taxon>Bryobacterales</taxon>
        <taxon>Solibacteraceae</taxon>
        <taxon>Candidatus Solibacter</taxon>
    </lineage>
</organism>
<reference evidence="3" key="1">
    <citation type="submission" date="2006-10" db="EMBL/GenBank/DDBJ databases">
        <title>Complete sequence of Solibacter usitatus Ellin6076.</title>
        <authorList>
            <consortium name="US DOE Joint Genome Institute"/>
            <person name="Copeland A."/>
            <person name="Lucas S."/>
            <person name="Lapidus A."/>
            <person name="Barry K."/>
            <person name="Detter J.C."/>
            <person name="Glavina del Rio T."/>
            <person name="Hammon N."/>
            <person name="Israni S."/>
            <person name="Dalin E."/>
            <person name="Tice H."/>
            <person name="Pitluck S."/>
            <person name="Thompson L.S."/>
            <person name="Brettin T."/>
            <person name="Bruce D."/>
            <person name="Han C."/>
            <person name="Tapia R."/>
            <person name="Gilna P."/>
            <person name="Schmutz J."/>
            <person name="Larimer F."/>
            <person name="Land M."/>
            <person name="Hauser L."/>
            <person name="Kyrpides N."/>
            <person name="Mikhailova N."/>
            <person name="Janssen P.H."/>
            <person name="Kuske C.R."/>
            <person name="Richardson P."/>
        </authorList>
    </citation>
    <scope>NUCLEOTIDE SEQUENCE</scope>
    <source>
        <strain evidence="3">Ellin6076</strain>
    </source>
</reference>
<evidence type="ECO:0000259" key="2">
    <source>
        <dbReference type="Pfam" id="PF25778"/>
    </source>
</evidence>
<dbReference type="OrthoDB" id="127173at2"/>
<dbReference type="NCBIfam" id="TIGR03437">
    <property type="entry name" value="Soli_cterm"/>
    <property type="match status" value="1"/>
</dbReference>
<dbReference type="SUPFAM" id="SSF63829">
    <property type="entry name" value="Calcium-dependent phosphotriesterase"/>
    <property type="match status" value="1"/>
</dbReference>
<dbReference type="AlphaFoldDB" id="Q01T38"/>
<gene>
    <name evidence="3" type="ordered locus">Acid_6256</name>
</gene>
<dbReference type="STRING" id="234267.Acid_6256"/>
<dbReference type="Pfam" id="PF06739">
    <property type="entry name" value="SBBP"/>
    <property type="match status" value="3"/>
</dbReference>
<dbReference type="HOGENOM" id="CLU_293537_0_0_0"/>
<accession>Q01T38</accession>
<dbReference type="InterPro" id="IPR013783">
    <property type="entry name" value="Ig-like_fold"/>
</dbReference>
<sequence length="1221" mass="126037">MIARSVIAHRIILTLAAAGLLVETRASGNQPVSMPLEFEANTGQFAPEVHFLAHGANHFVYLTRDGMTLGFNDARQRNTSLRMTLVGATTGAALSGEAPTAGVSNYLIGNDPAQWHRDVGHYARVRYSGVWRGIDLLFYGKDQSLEYDFIVYPGADPGAIRLRYENARSLRLDANGDLLLETEQGEVRQRRPQIYQVSKGIRRDLSGRYRIDNGRELRLDIQGYDRNLNLVIDPVLTYSTYIGGTGMARLNAMSLDSAGNIYVTGRVSSPDFPVARNPQPASGGIGLYRSQDRAATWTTAGSSMGSAKVLSLVADPQNNAVIYSGTSHGLYKSADAGATWKAASGLPPDAVTAVAVDPPNPATVYACMSEGLYQSKDSGVTWKALLTGPVTSVAAAATRSGWVFAGRPGAPILRSQDGGVNWQEVSPPVSVNALAIDPTNALTVYAGTSRSGILLSTDGGATWTYSNRGMTRGSAPLPIYAIAIDPRIPQRLYAGTANGLYRSSDWGADWAPAGSGIGTRSVLSLAINPLDANYVYAGTARAGVFQSVDGGDNWTGNGPANLDANAVTVDSAARSVYTGLYLGTQAFVTKLNPAANALVYSTYIGGSGDTDGGAIAVDDSGRTYVCGATDAPDFPTRNPYQPGIGGGRDVFFLRLNISGSGLDYSSFFGGRGDDACKAAAVDADGNLYLAGNTYAMPTGINDFPTTLNAFQPAAPGGDQDCFVAKFDDTGHRLTYSTYLGGAAVDSCNAMVVDRSGNVFLAGATTSPNFPLLQPSLGGIIPGPPVLTYSSGFVARLNSDGAALSNSALLGGLKGDTEVNGLLLNSIGRIYLTGYTKASDFPFSSNALSSTVLRNAKSFVSVVDSAFLNLVYSTVLPGPGPDSAAAIQHDGFGNAWIIGTASTSQFQTTPDAIAHPPTSDPTPFVAHLDVAASKLLHSTYLAGTAGGAGTAIAVSPEGRVYVAGSTLSTDFPATAGPFQSARTTDYAIFLQSLDFTQTPPPVTPVAPAVAAVVNGASFAAASLSPGAAITVTGTNLAAGAAESTSVTINGQNVPLFYVSPTQINGQLPFEIQPGPATLKVTVNSVASTAFPITVTPAAPGIFLTGTNRAAATNPDTSVNAANNPAPAGAVVTVYFTGLGPLDHPVPTGAPAPLDTLCKATLPVTVTVGGQVAEVLFAGLTPGSVSLAQANVVLPNLPAGDYPIQIKVGTASSNAPLISIAAK</sequence>
<dbReference type="SUPFAM" id="SSF81296">
    <property type="entry name" value="E set domains"/>
    <property type="match status" value="1"/>
</dbReference>
<name>Q01T38_SOLUE</name>
<dbReference type="InterPro" id="IPR015943">
    <property type="entry name" value="WD40/YVTN_repeat-like_dom_sf"/>
</dbReference>
<dbReference type="CDD" id="cd00603">
    <property type="entry name" value="IPT_PCSR"/>
    <property type="match status" value="1"/>
</dbReference>
<dbReference type="CDD" id="cd15482">
    <property type="entry name" value="Sialidase_non-viral"/>
    <property type="match status" value="1"/>
</dbReference>
<evidence type="ECO:0000259" key="1">
    <source>
        <dbReference type="Pfam" id="PF01833"/>
    </source>
</evidence>
<dbReference type="InterPro" id="IPR017803">
    <property type="entry name" value="CHP03437_C"/>
</dbReference>
<protein>
    <submittedName>
        <fullName evidence="3">Uncharacterized protein</fullName>
    </submittedName>
</protein>
<feature type="domain" description="IPT/TIG" evidence="1">
    <location>
        <begin position="1022"/>
        <end position="1088"/>
    </location>
</feature>
<feature type="domain" description="DUF7948" evidence="2">
    <location>
        <begin position="38"/>
        <end position="235"/>
    </location>
</feature>
<dbReference type="InterPro" id="IPR014756">
    <property type="entry name" value="Ig_E-set"/>
</dbReference>
<dbReference type="Pfam" id="PF01833">
    <property type="entry name" value="TIG"/>
    <property type="match status" value="1"/>
</dbReference>
<dbReference type="InterPro" id="IPR052918">
    <property type="entry name" value="Motility_Chemotaxis_Reg"/>
</dbReference>
<dbReference type="InterPro" id="IPR010620">
    <property type="entry name" value="SBBP_repeat"/>
</dbReference>
<dbReference type="PANTHER" id="PTHR35580:SF1">
    <property type="entry name" value="PHYTASE-LIKE DOMAIN-CONTAINING PROTEIN"/>
    <property type="match status" value="1"/>
</dbReference>
<dbReference type="InterPro" id="IPR002909">
    <property type="entry name" value="IPT_dom"/>
</dbReference>
<dbReference type="InParanoid" id="Q01T38"/>